<dbReference type="PROSITE" id="PS50011">
    <property type="entry name" value="PROTEIN_KINASE_DOM"/>
    <property type="match status" value="1"/>
</dbReference>
<name>A0A4Z0Y8H7_9PEZI</name>
<dbReference type="STRING" id="37992.A0A4Z0Y8H7"/>
<keyword evidence="2" id="KW-0723">Serine/threonine-protein kinase</keyword>
<comment type="caution">
    <text evidence="11">The sequence shown here is derived from an EMBL/GenBank/DDBJ whole genome shotgun (WGS) entry which is preliminary data.</text>
</comment>
<evidence type="ECO:0000256" key="8">
    <source>
        <dbReference type="ARBA" id="ARBA00048679"/>
    </source>
</evidence>
<evidence type="ECO:0000259" key="10">
    <source>
        <dbReference type="PROSITE" id="PS50011"/>
    </source>
</evidence>
<keyword evidence="6 9" id="KW-0067">ATP-binding</keyword>
<evidence type="ECO:0000313" key="12">
    <source>
        <dbReference type="Proteomes" id="UP000297716"/>
    </source>
</evidence>
<keyword evidence="12" id="KW-1185">Reference proteome</keyword>
<sequence length="396" mass="44902">MASHRYACGVDAESIDRYRPGGYHPTRLGDQLKSGRYKILHKVGWGGYSTTWAARDHEHQRYVAVKISVAEANKNHETSILRLISSSPSHTHGGKEHIVQLLDSFCIEGPNGKHQCLVLELLGPNIPELIDSYLRDERLPAQAARSIAHQVLMGVDFLAQLSIGHGDIHARNIALTLPRLDSLNEQEFIDTLGQPELGRVQRTDGSAPEIHVPSYIVRPAPFKAKQVLQSLRAPVIKIIDFGESFLPNQAPATLHTPLVVRAPEVLFDDPIDRRVDLWSLGCLLFELFTGQPPFDSIMQTPAGLISQMIQFSTDELPDRWEAKWQTMQEKRVQYADDDPPYTLQKWLEEVYFDTQRRCELTKRDIDKIGELVGLLLRWEPARRSSAKDIANDPWFR</sequence>
<evidence type="ECO:0000256" key="3">
    <source>
        <dbReference type="ARBA" id="ARBA00022679"/>
    </source>
</evidence>
<dbReference type="AlphaFoldDB" id="A0A4Z0Y8H7"/>
<dbReference type="InterPro" id="IPR000719">
    <property type="entry name" value="Prot_kinase_dom"/>
</dbReference>
<evidence type="ECO:0000256" key="6">
    <source>
        <dbReference type="ARBA" id="ARBA00022840"/>
    </source>
</evidence>
<dbReference type="GO" id="GO:0005524">
    <property type="term" value="F:ATP binding"/>
    <property type="evidence" value="ECO:0007669"/>
    <property type="project" value="UniProtKB-UniRule"/>
</dbReference>
<dbReference type="PANTHER" id="PTHR47634">
    <property type="entry name" value="PROTEIN KINASE DOMAIN-CONTAINING PROTEIN-RELATED"/>
    <property type="match status" value="1"/>
</dbReference>
<keyword evidence="5" id="KW-0418">Kinase</keyword>
<dbReference type="PROSITE" id="PS00107">
    <property type="entry name" value="PROTEIN_KINASE_ATP"/>
    <property type="match status" value="1"/>
</dbReference>
<gene>
    <name evidence="11" type="ORF">E0Z10_g8293</name>
</gene>
<dbReference type="Gene3D" id="1.10.510.10">
    <property type="entry name" value="Transferase(Phosphotransferase) domain 1"/>
    <property type="match status" value="1"/>
</dbReference>
<dbReference type="EC" id="2.7.11.1" evidence="1"/>
<dbReference type="Gene3D" id="3.30.200.20">
    <property type="entry name" value="Phosphorylase Kinase, domain 1"/>
    <property type="match status" value="1"/>
</dbReference>
<dbReference type="InterPro" id="IPR011009">
    <property type="entry name" value="Kinase-like_dom_sf"/>
</dbReference>
<reference evidence="11 12" key="1">
    <citation type="submission" date="2019-03" db="EMBL/GenBank/DDBJ databases">
        <title>Draft genome sequence of Xylaria hypoxylon DSM 108379, a ubiquitous saprotrophic-parasitic fungi on hardwood.</title>
        <authorList>
            <person name="Buettner E."/>
            <person name="Leonhardt S."/>
            <person name="Gebauer A.M."/>
            <person name="Liers C."/>
            <person name="Hofrichter M."/>
            <person name="Kellner H."/>
        </authorList>
    </citation>
    <scope>NUCLEOTIDE SEQUENCE [LARGE SCALE GENOMIC DNA]</scope>
    <source>
        <strain evidence="11 12">DSM 108379</strain>
    </source>
</reference>
<keyword evidence="3" id="KW-0808">Transferase</keyword>
<organism evidence="11 12">
    <name type="scientific">Xylaria hypoxylon</name>
    <dbReference type="NCBI Taxonomy" id="37992"/>
    <lineage>
        <taxon>Eukaryota</taxon>
        <taxon>Fungi</taxon>
        <taxon>Dikarya</taxon>
        <taxon>Ascomycota</taxon>
        <taxon>Pezizomycotina</taxon>
        <taxon>Sordariomycetes</taxon>
        <taxon>Xylariomycetidae</taxon>
        <taxon>Xylariales</taxon>
        <taxon>Xylariaceae</taxon>
        <taxon>Xylaria</taxon>
    </lineage>
</organism>
<evidence type="ECO:0000256" key="5">
    <source>
        <dbReference type="ARBA" id="ARBA00022777"/>
    </source>
</evidence>
<dbReference type="Proteomes" id="UP000297716">
    <property type="component" value="Unassembled WGS sequence"/>
</dbReference>
<keyword evidence="4 9" id="KW-0547">Nucleotide-binding</keyword>
<dbReference type="GO" id="GO:0004674">
    <property type="term" value="F:protein serine/threonine kinase activity"/>
    <property type="evidence" value="ECO:0007669"/>
    <property type="project" value="UniProtKB-KW"/>
</dbReference>
<dbReference type="EMBL" id="SKBN01000220">
    <property type="protein sequence ID" value="TGJ80469.1"/>
    <property type="molecule type" value="Genomic_DNA"/>
</dbReference>
<proteinExistence type="predicted"/>
<feature type="domain" description="Protein kinase" evidence="10">
    <location>
        <begin position="37"/>
        <end position="395"/>
    </location>
</feature>
<comment type="catalytic activity">
    <reaction evidence="8">
        <text>L-seryl-[protein] + ATP = O-phospho-L-seryl-[protein] + ADP + H(+)</text>
        <dbReference type="Rhea" id="RHEA:17989"/>
        <dbReference type="Rhea" id="RHEA-COMP:9863"/>
        <dbReference type="Rhea" id="RHEA-COMP:11604"/>
        <dbReference type="ChEBI" id="CHEBI:15378"/>
        <dbReference type="ChEBI" id="CHEBI:29999"/>
        <dbReference type="ChEBI" id="CHEBI:30616"/>
        <dbReference type="ChEBI" id="CHEBI:83421"/>
        <dbReference type="ChEBI" id="CHEBI:456216"/>
        <dbReference type="EC" id="2.7.11.1"/>
    </reaction>
</comment>
<comment type="catalytic activity">
    <reaction evidence="7">
        <text>L-threonyl-[protein] + ATP = O-phospho-L-threonyl-[protein] + ADP + H(+)</text>
        <dbReference type="Rhea" id="RHEA:46608"/>
        <dbReference type="Rhea" id="RHEA-COMP:11060"/>
        <dbReference type="Rhea" id="RHEA-COMP:11605"/>
        <dbReference type="ChEBI" id="CHEBI:15378"/>
        <dbReference type="ChEBI" id="CHEBI:30013"/>
        <dbReference type="ChEBI" id="CHEBI:30616"/>
        <dbReference type="ChEBI" id="CHEBI:61977"/>
        <dbReference type="ChEBI" id="CHEBI:456216"/>
        <dbReference type="EC" id="2.7.11.1"/>
    </reaction>
</comment>
<evidence type="ECO:0000256" key="7">
    <source>
        <dbReference type="ARBA" id="ARBA00047899"/>
    </source>
</evidence>
<dbReference type="InterPro" id="IPR017441">
    <property type="entry name" value="Protein_kinase_ATP_BS"/>
</dbReference>
<evidence type="ECO:0000313" key="11">
    <source>
        <dbReference type="EMBL" id="TGJ80469.1"/>
    </source>
</evidence>
<dbReference type="GO" id="GO:0000245">
    <property type="term" value="P:spliceosomal complex assembly"/>
    <property type="evidence" value="ECO:0007669"/>
    <property type="project" value="TreeGrafter"/>
</dbReference>
<dbReference type="GO" id="GO:0050684">
    <property type="term" value="P:regulation of mRNA processing"/>
    <property type="evidence" value="ECO:0007669"/>
    <property type="project" value="TreeGrafter"/>
</dbReference>
<feature type="binding site" evidence="9">
    <location>
        <position position="66"/>
    </location>
    <ligand>
        <name>ATP</name>
        <dbReference type="ChEBI" id="CHEBI:30616"/>
    </ligand>
</feature>
<dbReference type="SUPFAM" id="SSF56112">
    <property type="entry name" value="Protein kinase-like (PK-like)"/>
    <property type="match status" value="1"/>
</dbReference>
<accession>A0A4Z0Y8H7</accession>
<evidence type="ECO:0000256" key="1">
    <source>
        <dbReference type="ARBA" id="ARBA00012513"/>
    </source>
</evidence>
<dbReference type="Pfam" id="PF00069">
    <property type="entry name" value="Pkinase"/>
    <property type="match status" value="2"/>
</dbReference>
<dbReference type="PANTHER" id="PTHR47634:SF9">
    <property type="entry name" value="PROTEIN KINASE DOMAIN-CONTAINING PROTEIN-RELATED"/>
    <property type="match status" value="1"/>
</dbReference>
<evidence type="ECO:0000256" key="2">
    <source>
        <dbReference type="ARBA" id="ARBA00022527"/>
    </source>
</evidence>
<protein>
    <recommendedName>
        <fullName evidence="1">non-specific serine/threonine protein kinase</fullName>
        <ecNumber evidence="1">2.7.11.1</ecNumber>
    </recommendedName>
</protein>
<evidence type="ECO:0000256" key="4">
    <source>
        <dbReference type="ARBA" id="ARBA00022741"/>
    </source>
</evidence>
<evidence type="ECO:0000256" key="9">
    <source>
        <dbReference type="PROSITE-ProRule" id="PRU10141"/>
    </source>
</evidence>
<dbReference type="InterPro" id="IPR051334">
    <property type="entry name" value="SRPK"/>
</dbReference>
<dbReference type="OrthoDB" id="5979581at2759"/>